<dbReference type="Proteomes" id="UP000606974">
    <property type="component" value="Unassembled WGS sequence"/>
</dbReference>
<reference evidence="2" key="1">
    <citation type="submission" date="2020-02" db="EMBL/GenBank/DDBJ databases">
        <authorList>
            <person name="Palmer J.M."/>
        </authorList>
    </citation>
    <scope>NUCLEOTIDE SEQUENCE</scope>
    <source>
        <strain evidence="2">EPUS1.4</strain>
        <tissue evidence="2">Thallus</tissue>
    </source>
</reference>
<evidence type="ECO:0000256" key="1">
    <source>
        <dbReference type="SAM" id="MobiDB-lite"/>
    </source>
</evidence>
<feature type="compositionally biased region" description="Low complexity" evidence="1">
    <location>
        <begin position="1"/>
        <end position="11"/>
    </location>
</feature>
<dbReference type="InterPro" id="IPR011990">
    <property type="entry name" value="TPR-like_helical_dom_sf"/>
</dbReference>
<evidence type="ECO:0000313" key="2">
    <source>
        <dbReference type="EMBL" id="KAF7512232.1"/>
    </source>
</evidence>
<evidence type="ECO:0000313" key="3">
    <source>
        <dbReference type="Proteomes" id="UP000606974"/>
    </source>
</evidence>
<organism evidence="2 3">
    <name type="scientific">Endocarpon pusillum</name>
    <dbReference type="NCBI Taxonomy" id="364733"/>
    <lineage>
        <taxon>Eukaryota</taxon>
        <taxon>Fungi</taxon>
        <taxon>Dikarya</taxon>
        <taxon>Ascomycota</taxon>
        <taxon>Pezizomycotina</taxon>
        <taxon>Eurotiomycetes</taxon>
        <taxon>Chaetothyriomycetidae</taxon>
        <taxon>Verrucariales</taxon>
        <taxon>Verrucariaceae</taxon>
        <taxon>Endocarpon</taxon>
    </lineage>
</organism>
<proteinExistence type="predicted"/>
<sequence length="326" mass="35875">MSSSVSDPVSSTPKPAPGLEKAPPSPPSDSDDEQETFHDAATHFSPEDEATLLAECNATKAEANSLFAQKDYAQAISTYDRALSSCPNYLDYEMAVLKCNISACHLYLEDWKNTIDSASEALENLERLDPLPKPSRSNKQQQKQQQRQKQNGTAKSTRGNLGKETSSNSDDTVVVEIPADEDEAVALHRLSHSDARLADIRRIRIKSLLRRARARHRLATWSSLTGAQEDYTLLLSLHNTTTTTPSSSTRTQTIASNDLKTVHDALARLPAEINTVKEKEMGEMMGSLKDLGNKILSPFGLSTDNFKMVKDEKTGGYSMNFEQGAK</sequence>
<accession>A0A8H7E7K8</accession>
<feature type="compositionally biased region" description="Low complexity" evidence="1">
    <location>
        <begin position="134"/>
        <end position="151"/>
    </location>
</feature>
<evidence type="ECO:0008006" key="4">
    <source>
        <dbReference type="Google" id="ProtNLM"/>
    </source>
</evidence>
<gene>
    <name evidence="2" type="ORF">GJ744_002394</name>
</gene>
<dbReference type="SUPFAM" id="SSF48452">
    <property type="entry name" value="TPR-like"/>
    <property type="match status" value="1"/>
</dbReference>
<dbReference type="AlphaFoldDB" id="A0A8H7E7K8"/>
<dbReference type="Gene3D" id="1.25.40.10">
    <property type="entry name" value="Tetratricopeptide repeat domain"/>
    <property type="match status" value="1"/>
</dbReference>
<name>A0A8H7E7K8_9EURO</name>
<dbReference type="OrthoDB" id="1872379at2759"/>
<protein>
    <recommendedName>
        <fullName evidence="4">Tetratricopeptide repeat protein 1</fullName>
    </recommendedName>
</protein>
<feature type="region of interest" description="Disordered" evidence="1">
    <location>
        <begin position="128"/>
        <end position="173"/>
    </location>
</feature>
<feature type="region of interest" description="Disordered" evidence="1">
    <location>
        <begin position="1"/>
        <end position="39"/>
    </location>
</feature>
<feature type="compositionally biased region" description="Polar residues" evidence="1">
    <location>
        <begin position="152"/>
        <end position="171"/>
    </location>
</feature>
<dbReference type="EMBL" id="JAACFV010000014">
    <property type="protein sequence ID" value="KAF7512232.1"/>
    <property type="molecule type" value="Genomic_DNA"/>
</dbReference>
<dbReference type="PANTHER" id="PTHR46014">
    <property type="entry name" value="TETRATRICOPEPTIDE REPEAT PROTEIN 1"/>
    <property type="match status" value="1"/>
</dbReference>
<dbReference type="InterPro" id="IPR052769">
    <property type="entry name" value="TPR_domain_protein"/>
</dbReference>
<dbReference type="PANTHER" id="PTHR46014:SF1">
    <property type="entry name" value="TETRATRICOPEPTIDE REPEAT PROTEIN 1"/>
    <property type="match status" value="1"/>
</dbReference>
<comment type="caution">
    <text evidence="2">The sequence shown here is derived from an EMBL/GenBank/DDBJ whole genome shotgun (WGS) entry which is preliminary data.</text>
</comment>
<dbReference type="InterPro" id="IPR019734">
    <property type="entry name" value="TPR_rpt"/>
</dbReference>
<dbReference type="SMART" id="SM00028">
    <property type="entry name" value="TPR"/>
    <property type="match status" value="2"/>
</dbReference>
<keyword evidence="3" id="KW-1185">Reference proteome</keyword>